<sequence>MQHFLCFPAVMPRPIQALIHTDALTHNLQRCRQAAGESKVWAVVKANAYGHGIERAYEGLRGADGFALLDLAEAERIRALGWRGPILLLEGVFDPRDLELCSRLGLWHTIHSDEQLDMLAGHKTLQPHKVFLKLNSGMQRLGFAPERLRAAYARLQALPQVDDIGLMTHFATADVAVPGLDAAWQVFQTATAELPGERSVCNSAALLRHPQLAEQTDWVRPGIALYGSSPDFPEYGIAHWDLQPTMSLRSELISVRELQPGDSVGYGAIFTAERPMRIGVVACGYADGYPRVAPTGTPVLVAGHRSRTLGRVSMDMLAVDLSTESTGIPADLDVGVGTEVTLWGRSSCGKVLPIDEVAASAGTLGYELMCALAQRVPVEVTE</sequence>
<comment type="similarity">
    <text evidence="5">Belongs to the alanine racemase family.</text>
</comment>
<dbReference type="FunFam" id="3.20.20.10:FF:000002">
    <property type="entry name" value="Alanine racemase"/>
    <property type="match status" value="1"/>
</dbReference>
<dbReference type="InterPro" id="IPR000821">
    <property type="entry name" value="Ala_racemase"/>
</dbReference>
<organism evidence="9 10">
    <name type="scientific">Brachymonas denitrificans DSM 15123</name>
    <dbReference type="NCBI Taxonomy" id="1121117"/>
    <lineage>
        <taxon>Bacteria</taxon>
        <taxon>Pseudomonadati</taxon>
        <taxon>Pseudomonadota</taxon>
        <taxon>Betaproteobacteria</taxon>
        <taxon>Burkholderiales</taxon>
        <taxon>Comamonadaceae</taxon>
        <taxon>Brachymonas</taxon>
    </lineage>
</organism>
<dbReference type="Gene3D" id="2.40.37.10">
    <property type="entry name" value="Lyase, Ornithine Decarboxylase, Chain A, domain 1"/>
    <property type="match status" value="1"/>
</dbReference>
<dbReference type="Gene3D" id="3.20.20.10">
    <property type="entry name" value="Alanine racemase"/>
    <property type="match status" value="1"/>
</dbReference>
<dbReference type="InterPro" id="IPR020622">
    <property type="entry name" value="Ala_racemase_pyridoxalP-BS"/>
</dbReference>
<dbReference type="GO" id="GO:0030632">
    <property type="term" value="P:D-alanine biosynthetic process"/>
    <property type="evidence" value="ECO:0007669"/>
    <property type="project" value="UniProtKB-UniRule"/>
</dbReference>
<dbReference type="Pfam" id="PF01168">
    <property type="entry name" value="Ala_racemase_N"/>
    <property type="match status" value="1"/>
</dbReference>
<dbReference type="PROSITE" id="PS00395">
    <property type="entry name" value="ALANINE_RACEMASE"/>
    <property type="match status" value="1"/>
</dbReference>
<dbReference type="InterPro" id="IPR029066">
    <property type="entry name" value="PLP-binding_barrel"/>
</dbReference>
<dbReference type="GO" id="GO:0030170">
    <property type="term" value="F:pyridoxal phosphate binding"/>
    <property type="evidence" value="ECO:0007669"/>
    <property type="project" value="UniProtKB-UniRule"/>
</dbReference>
<dbReference type="InterPro" id="IPR011079">
    <property type="entry name" value="Ala_racemase_C"/>
</dbReference>
<evidence type="ECO:0000256" key="7">
    <source>
        <dbReference type="PIRSR" id="PIRSR600821-52"/>
    </source>
</evidence>
<dbReference type="SUPFAM" id="SSF50621">
    <property type="entry name" value="Alanine racemase C-terminal domain-like"/>
    <property type="match status" value="1"/>
</dbReference>
<dbReference type="Proteomes" id="UP000199531">
    <property type="component" value="Unassembled WGS sequence"/>
</dbReference>
<dbReference type="EC" id="5.1.1.1" evidence="5"/>
<evidence type="ECO:0000313" key="9">
    <source>
        <dbReference type="EMBL" id="SEN94908.1"/>
    </source>
</evidence>
<dbReference type="PANTHER" id="PTHR30511:SF0">
    <property type="entry name" value="ALANINE RACEMASE, CATABOLIC-RELATED"/>
    <property type="match status" value="1"/>
</dbReference>
<gene>
    <name evidence="9" type="ORF">SAMN02745977_02416</name>
</gene>
<dbReference type="AlphaFoldDB" id="A0A1H8KR92"/>
<feature type="active site" description="Proton acceptor; specific for D-alanine" evidence="5">
    <location>
        <position position="45"/>
    </location>
</feature>
<evidence type="ECO:0000256" key="2">
    <source>
        <dbReference type="ARBA" id="ARBA00001933"/>
    </source>
</evidence>
<evidence type="ECO:0000256" key="1">
    <source>
        <dbReference type="ARBA" id="ARBA00000316"/>
    </source>
</evidence>
<keyword evidence="4 5" id="KW-0413">Isomerase</keyword>
<comment type="cofactor">
    <cofactor evidence="2 5 6">
        <name>pyridoxal 5'-phosphate</name>
        <dbReference type="ChEBI" id="CHEBI:597326"/>
    </cofactor>
</comment>
<evidence type="ECO:0000256" key="5">
    <source>
        <dbReference type="HAMAP-Rule" id="MF_01201"/>
    </source>
</evidence>
<dbReference type="CDD" id="cd06827">
    <property type="entry name" value="PLPDE_III_AR_proteobact"/>
    <property type="match status" value="1"/>
</dbReference>
<dbReference type="GO" id="GO:0005829">
    <property type="term" value="C:cytosol"/>
    <property type="evidence" value="ECO:0007669"/>
    <property type="project" value="TreeGrafter"/>
</dbReference>
<comment type="catalytic activity">
    <reaction evidence="1 5">
        <text>L-alanine = D-alanine</text>
        <dbReference type="Rhea" id="RHEA:20249"/>
        <dbReference type="ChEBI" id="CHEBI:57416"/>
        <dbReference type="ChEBI" id="CHEBI:57972"/>
        <dbReference type="EC" id="5.1.1.1"/>
    </reaction>
</comment>
<dbReference type="NCBIfam" id="TIGR00492">
    <property type="entry name" value="alr"/>
    <property type="match status" value="1"/>
</dbReference>
<feature type="binding site" evidence="5 7">
    <location>
        <position position="314"/>
    </location>
    <ligand>
        <name>substrate</name>
    </ligand>
</feature>
<comment type="pathway">
    <text evidence="5">Amino-acid biosynthesis; D-alanine biosynthesis; D-alanine from L-alanine: step 1/1.</text>
</comment>
<feature type="active site" description="Proton acceptor; specific for L-alanine" evidence="5">
    <location>
        <position position="266"/>
    </location>
</feature>
<keyword evidence="3 5" id="KW-0663">Pyridoxal phosphate</keyword>
<evidence type="ECO:0000256" key="3">
    <source>
        <dbReference type="ARBA" id="ARBA00022898"/>
    </source>
</evidence>
<dbReference type="EMBL" id="FOCW01000012">
    <property type="protein sequence ID" value="SEN94908.1"/>
    <property type="molecule type" value="Genomic_DNA"/>
</dbReference>
<dbReference type="PRINTS" id="PR00992">
    <property type="entry name" value="ALARACEMASE"/>
</dbReference>
<dbReference type="SUPFAM" id="SSF51419">
    <property type="entry name" value="PLP-binding barrel"/>
    <property type="match status" value="1"/>
</dbReference>
<dbReference type="STRING" id="1121117.SAMN02745977_02416"/>
<evidence type="ECO:0000256" key="6">
    <source>
        <dbReference type="PIRSR" id="PIRSR600821-50"/>
    </source>
</evidence>
<dbReference type="InterPro" id="IPR009006">
    <property type="entry name" value="Ala_racemase/Decarboxylase_C"/>
</dbReference>
<accession>A0A1H8KR92</accession>
<feature type="domain" description="Alanine racemase C-terminal" evidence="8">
    <location>
        <begin position="245"/>
        <end position="381"/>
    </location>
</feature>
<dbReference type="UniPathway" id="UPA00042">
    <property type="reaction ID" value="UER00497"/>
</dbReference>
<dbReference type="HAMAP" id="MF_01201">
    <property type="entry name" value="Ala_racemase"/>
    <property type="match status" value="1"/>
</dbReference>
<feature type="binding site" evidence="5 7">
    <location>
        <position position="140"/>
    </location>
    <ligand>
        <name>substrate</name>
    </ligand>
</feature>
<protein>
    <recommendedName>
        <fullName evidence="5">Alanine racemase</fullName>
        <ecNumber evidence="5">5.1.1.1</ecNumber>
    </recommendedName>
</protein>
<evidence type="ECO:0000259" key="8">
    <source>
        <dbReference type="SMART" id="SM01005"/>
    </source>
</evidence>
<evidence type="ECO:0000256" key="4">
    <source>
        <dbReference type="ARBA" id="ARBA00023235"/>
    </source>
</evidence>
<evidence type="ECO:0000313" key="10">
    <source>
        <dbReference type="Proteomes" id="UP000199531"/>
    </source>
</evidence>
<comment type="function">
    <text evidence="5">Catalyzes the interconversion of L-alanine and D-alanine. May also act on other amino acids.</text>
</comment>
<dbReference type="PANTHER" id="PTHR30511">
    <property type="entry name" value="ALANINE RACEMASE"/>
    <property type="match status" value="1"/>
</dbReference>
<dbReference type="GO" id="GO:0008784">
    <property type="term" value="F:alanine racemase activity"/>
    <property type="evidence" value="ECO:0007669"/>
    <property type="project" value="UniProtKB-UniRule"/>
</dbReference>
<reference evidence="9 10" key="1">
    <citation type="submission" date="2016-10" db="EMBL/GenBank/DDBJ databases">
        <authorList>
            <person name="de Groot N.N."/>
        </authorList>
    </citation>
    <scope>NUCLEOTIDE SEQUENCE [LARGE SCALE GENOMIC DNA]</scope>
    <source>
        <strain evidence="9 10">DSM 15123</strain>
    </source>
</reference>
<name>A0A1H8KR92_9BURK</name>
<proteinExistence type="inferred from homology"/>
<feature type="modified residue" description="N6-(pyridoxal phosphate)lysine" evidence="5 6">
    <location>
        <position position="45"/>
    </location>
</feature>
<dbReference type="SMART" id="SM01005">
    <property type="entry name" value="Ala_racemase_C"/>
    <property type="match status" value="1"/>
</dbReference>
<dbReference type="InterPro" id="IPR001608">
    <property type="entry name" value="Ala_racemase_N"/>
</dbReference>
<dbReference type="Pfam" id="PF00842">
    <property type="entry name" value="Ala_racemase_C"/>
    <property type="match status" value="1"/>
</dbReference>
<keyword evidence="10" id="KW-1185">Reference proteome</keyword>